<reference evidence="1" key="1">
    <citation type="submission" date="2022-07" db="EMBL/GenBank/DDBJ databases">
        <title>Genome-based characterization of novel serogroup A variants of Pasteurella multocida.</title>
        <authorList>
            <person name="Prajapati A."/>
            <person name="Yogisharadhya R."/>
            <person name="Mohanty N."/>
            <person name="Chanda M."/>
            <person name="Mendem S.K."/>
            <person name="Siddaramappa S."/>
            <person name="Shivachandra S.B."/>
        </authorList>
    </citation>
    <scope>NUCLEOTIDE SEQUENCE</scope>
    <source>
        <strain evidence="1">NIVEDIPm19</strain>
    </source>
</reference>
<evidence type="ECO:0000313" key="1">
    <source>
        <dbReference type="EMBL" id="MDA5624392.1"/>
    </source>
</evidence>
<gene>
    <name evidence="1" type="ORF">NM948_12770</name>
</gene>
<protein>
    <submittedName>
        <fullName evidence="1">Uncharacterized protein</fullName>
    </submittedName>
</protein>
<proteinExistence type="predicted"/>
<name>A0A9X3ZLT5_PASMD</name>
<feature type="non-terminal residue" evidence="1">
    <location>
        <position position="1"/>
    </location>
</feature>
<dbReference type="AlphaFoldDB" id="A0A9X3ZLT5"/>
<accession>A0A9X3ZLT5</accession>
<comment type="caution">
    <text evidence="1">The sequence shown here is derived from an EMBL/GenBank/DDBJ whole genome shotgun (WGS) entry which is preliminary data.</text>
</comment>
<evidence type="ECO:0000313" key="2">
    <source>
        <dbReference type="Proteomes" id="UP001145481"/>
    </source>
</evidence>
<dbReference type="EMBL" id="JANJHC010000094">
    <property type="protein sequence ID" value="MDA5624392.1"/>
    <property type="molecule type" value="Genomic_DNA"/>
</dbReference>
<organism evidence="1 2">
    <name type="scientific">Pasteurella multocida</name>
    <dbReference type="NCBI Taxonomy" id="747"/>
    <lineage>
        <taxon>Bacteria</taxon>
        <taxon>Pseudomonadati</taxon>
        <taxon>Pseudomonadota</taxon>
        <taxon>Gammaproteobacteria</taxon>
        <taxon>Pasteurellales</taxon>
        <taxon>Pasteurellaceae</taxon>
        <taxon>Pasteurella</taxon>
    </lineage>
</organism>
<sequence length="83" mass="9657">DSLPAYVDGDARLEAFFTGWSVTEKTEDYQFKKGVNSWTQFVDGNTVKTIKLDHELETETEEQNTLSFEQDLFNGLKQVQKYR</sequence>
<dbReference type="Proteomes" id="UP001145481">
    <property type="component" value="Unassembled WGS sequence"/>
</dbReference>